<dbReference type="PANTHER" id="PTHR11540">
    <property type="entry name" value="MALATE AND LACTATE DEHYDROGENASE"/>
    <property type="match status" value="1"/>
</dbReference>
<protein>
    <submittedName>
        <fullName evidence="4">Lactate dehydrogenase, related</fullName>
    </submittedName>
</protein>
<keyword evidence="1" id="KW-0560">Oxidoreductase</keyword>
<evidence type="ECO:0000313" key="5">
    <source>
        <dbReference type="Proteomes" id="UP000018201"/>
    </source>
</evidence>
<dbReference type="Proteomes" id="UP000018201">
    <property type="component" value="Unassembled WGS sequence"/>
</dbReference>
<dbReference type="GO" id="GO:0030060">
    <property type="term" value="F:L-malate dehydrogenase (NAD+) activity"/>
    <property type="evidence" value="ECO:0007669"/>
    <property type="project" value="TreeGrafter"/>
</dbReference>
<dbReference type="Pfam" id="PF02866">
    <property type="entry name" value="Ldh_1_C"/>
    <property type="match status" value="1"/>
</dbReference>
<dbReference type="InterPro" id="IPR015955">
    <property type="entry name" value="Lactate_DH/Glyco_Ohase_4_C"/>
</dbReference>
<feature type="domain" description="Lactate/malate dehydrogenase C-terminal" evidence="3">
    <location>
        <begin position="52"/>
        <end position="161"/>
    </location>
</feature>
<keyword evidence="2" id="KW-0520">NAD</keyword>
<evidence type="ECO:0000256" key="2">
    <source>
        <dbReference type="ARBA" id="ARBA00023027"/>
    </source>
</evidence>
<dbReference type="PANTHER" id="PTHR11540:SF16">
    <property type="entry name" value="MALATE DEHYDROGENASE, MITOCHONDRIAL"/>
    <property type="match status" value="1"/>
</dbReference>
<proteinExistence type="predicted"/>
<name>U6H087_9EIME</name>
<reference evidence="4" key="2">
    <citation type="submission" date="2013-10" db="EMBL/GenBank/DDBJ databases">
        <authorList>
            <person name="Aslett M."/>
        </authorList>
    </citation>
    <scope>NUCLEOTIDE SEQUENCE [LARGE SCALE GENOMIC DNA]</scope>
    <source>
        <strain evidence="4">Houghton</strain>
    </source>
</reference>
<reference evidence="4" key="1">
    <citation type="submission" date="2013-10" db="EMBL/GenBank/DDBJ databases">
        <title>Genomic analysis of the causative agents of coccidiosis in chickens.</title>
        <authorList>
            <person name="Reid A.J."/>
            <person name="Blake D."/>
            <person name="Billington K."/>
            <person name="Browne H."/>
            <person name="Dunn M."/>
            <person name="Hung S."/>
            <person name="Kawahara F."/>
            <person name="Miranda-Saavedra D."/>
            <person name="Mourier T."/>
            <person name="Nagra H."/>
            <person name="Otto T.D."/>
            <person name="Rawlings N."/>
            <person name="Sanchez A."/>
            <person name="Sanders M."/>
            <person name="Subramaniam C."/>
            <person name="Tay Y."/>
            <person name="Dear P."/>
            <person name="Doerig C."/>
            <person name="Gruber A."/>
            <person name="Parkinson J."/>
            <person name="Shirley M."/>
            <person name="Wan K.L."/>
            <person name="Berriman M."/>
            <person name="Tomley F."/>
            <person name="Pain A."/>
        </authorList>
    </citation>
    <scope>NUCLEOTIDE SEQUENCE [LARGE SCALE GENOMIC DNA]</scope>
    <source>
        <strain evidence="4">Houghton</strain>
    </source>
</reference>
<dbReference type="InterPro" id="IPR022383">
    <property type="entry name" value="Lactate/malate_DH_C"/>
</dbReference>
<evidence type="ECO:0000256" key="1">
    <source>
        <dbReference type="ARBA" id="ARBA00023002"/>
    </source>
</evidence>
<dbReference type="SUPFAM" id="SSF56327">
    <property type="entry name" value="LDH C-terminal domain-like"/>
    <property type="match status" value="2"/>
</dbReference>
<dbReference type="Gene3D" id="3.90.110.10">
    <property type="entry name" value="Lactate dehydrogenase/glycoside hydrolase, family 4, C-terminal"/>
    <property type="match status" value="2"/>
</dbReference>
<dbReference type="EMBL" id="HG694421">
    <property type="protein sequence ID" value="CDI85860.1"/>
    <property type="molecule type" value="Genomic_DNA"/>
</dbReference>
<sequence>MVQLMQERSGLPHAKVVAEKLQVSVEDVQAMVMGGHGDAMVPLPRYCTALLARCMYAEKLQVSVEDVQAMVMGGHGDAMVPLPRYCTVAGIPLPDWVGMGKLTQKDIDDLVLRTRNGGGEIVNLLKTGSAFFAPAASAVLMAEAYIKDKKRVIPCAAYLDDDDDSFLVSSFK</sequence>
<dbReference type="OrthoDB" id="4069699at2759"/>
<dbReference type="AlphaFoldDB" id="U6H087"/>
<keyword evidence="5" id="KW-1185">Reference proteome</keyword>
<accession>U6H087</accession>
<dbReference type="GO" id="GO:0005737">
    <property type="term" value="C:cytoplasm"/>
    <property type="evidence" value="ECO:0007669"/>
    <property type="project" value="TreeGrafter"/>
</dbReference>
<evidence type="ECO:0000313" key="4">
    <source>
        <dbReference type="EMBL" id="CDI85860.1"/>
    </source>
</evidence>
<dbReference type="VEuPathDB" id="ToxoDB:EPH_0065920"/>
<evidence type="ECO:0000259" key="3">
    <source>
        <dbReference type="Pfam" id="PF02866"/>
    </source>
</evidence>
<organism evidence="4 5">
    <name type="scientific">Eimeria praecox</name>
    <dbReference type="NCBI Taxonomy" id="51316"/>
    <lineage>
        <taxon>Eukaryota</taxon>
        <taxon>Sar</taxon>
        <taxon>Alveolata</taxon>
        <taxon>Apicomplexa</taxon>
        <taxon>Conoidasida</taxon>
        <taxon>Coccidia</taxon>
        <taxon>Eucoccidiorida</taxon>
        <taxon>Eimeriorina</taxon>
        <taxon>Eimeriidae</taxon>
        <taxon>Eimeria</taxon>
    </lineage>
</organism>
<gene>
    <name evidence="4" type="ORF">EPH_0065920</name>
</gene>